<dbReference type="PANTHER" id="PTHR11136">
    <property type="entry name" value="FOLYLPOLYGLUTAMATE SYNTHASE-RELATED"/>
    <property type="match status" value="1"/>
</dbReference>
<dbReference type="EMBL" id="LT629763">
    <property type="protein sequence ID" value="SDR91260.1"/>
    <property type="molecule type" value="Genomic_DNA"/>
</dbReference>
<evidence type="ECO:0000256" key="13">
    <source>
        <dbReference type="ARBA" id="ARBA00022840"/>
    </source>
</evidence>
<evidence type="ECO:0000256" key="17">
    <source>
        <dbReference type="ARBA" id="ARBA00030592"/>
    </source>
</evidence>
<evidence type="ECO:0000259" key="25">
    <source>
        <dbReference type="Pfam" id="PF08245"/>
    </source>
</evidence>
<dbReference type="GO" id="GO:0005524">
    <property type="term" value="F:ATP binding"/>
    <property type="evidence" value="ECO:0007669"/>
    <property type="project" value="UniProtKB-KW"/>
</dbReference>
<evidence type="ECO:0000256" key="12">
    <source>
        <dbReference type="ARBA" id="ARBA00022741"/>
    </source>
</evidence>
<evidence type="ECO:0000256" key="16">
    <source>
        <dbReference type="ARBA" id="ARBA00030048"/>
    </source>
</evidence>
<feature type="domain" description="Mur ligase central" evidence="25">
    <location>
        <begin position="47"/>
        <end position="189"/>
    </location>
</feature>
<evidence type="ECO:0000256" key="7">
    <source>
        <dbReference type="ARBA" id="ARBA00013023"/>
    </source>
</evidence>
<evidence type="ECO:0000256" key="21">
    <source>
        <dbReference type="ARBA" id="ARBA00049035"/>
    </source>
</evidence>
<evidence type="ECO:0000256" key="15">
    <source>
        <dbReference type="ARBA" id="ARBA00022909"/>
    </source>
</evidence>
<gene>
    <name evidence="26" type="ORF">SAMN05216271_0717</name>
</gene>
<dbReference type="InterPro" id="IPR004101">
    <property type="entry name" value="Mur_ligase_C"/>
</dbReference>
<name>A0A1H1MX51_9GAMM</name>
<dbReference type="PROSITE" id="PS01011">
    <property type="entry name" value="FOLYLPOLYGLU_SYNT_1"/>
    <property type="match status" value="1"/>
</dbReference>
<dbReference type="InterPro" id="IPR036565">
    <property type="entry name" value="Mur-like_cat_sf"/>
</dbReference>
<keyword evidence="11" id="KW-0479">Metal-binding</keyword>
<evidence type="ECO:0000256" key="20">
    <source>
        <dbReference type="ARBA" id="ARBA00047808"/>
    </source>
</evidence>
<comment type="catalytic activity">
    <reaction evidence="20">
        <text>10-formyltetrahydrofolyl-(gamma-L-Glu)(n) + L-glutamate + ATP = 10-formyltetrahydrofolyl-(gamma-L-Glu)(n+1) + ADP + phosphate + H(+)</text>
        <dbReference type="Rhea" id="RHEA:51904"/>
        <dbReference type="Rhea" id="RHEA-COMP:13088"/>
        <dbReference type="Rhea" id="RHEA-COMP:14300"/>
        <dbReference type="ChEBI" id="CHEBI:15378"/>
        <dbReference type="ChEBI" id="CHEBI:29985"/>
        <dbReference type="ChEBI" id="CHEBI:30616"/>
        <dbReference type="ChEBI" id="CHEBI:43474"/>
        <dbReference type="ChEBI" id="CHEBI:134413"/>
        <dbReference type="ChEBI" id="CHEBI:456216"/>
        <dbReference type="EC" id="6.3.2.17"/>
    </reaction>
</comment>
<dbReference type="GO" id="GO:0046872">
    <property type="term" value="F:metal ion binding"/>
    <property type="evidence" value="ECO:0007669"/>
    <property type="project" value="UniProtKB-KW"/>
</dbReference>
<keyword evidence="12 23" id="KW-0547">Nucleotide-binding</keyword>
<dbReference type="NCBIfam" id="TIGR01499">
    <property type="entry name" value="folC"/>
    <property type="match status" value="1"/>
</dbReference>
<dbReference type="PANTHER" id="PTHR11136:SF0">
    <property type="entry name" value="DIHYDROFOLATE SYNTHETASE-RELATED"/>
    <property type="match status" value="1"/>
</dbReference>
<comment type="subunit">
    <text evidence="6">Monomer.</text>
</comment>
<comment type="catalytic activity">
    <reaction evidence="21">
        <text>(6R)-5,10-methylenetetrahydrofolyl-(gamma-L-Glu)(n) + L-glutamate + ATP = (6R)-5,10-methylenetetrahydrofolyl-(gamma-L-Glu)(n+1) + ADP + phosphate + H(+)</text>
        <dbReference type="Rhea" id="RHEA:51912"/>
        <dbReference type="Rhea" id="RHEA-COMP:13257"/>
        <dbReference type="Rhea" id="RHEA-COMP:13258"/>
        <dbReference type="ChEBI" id="CHEBI:15378"/>
        <dbReference type="ChEBI" id="CHEBI:29985"/>
        <dbReference type="ChEBI" id="CHEBI:30616"/>
        <dbReference type="ChEBI" id="CHEBI:43474"/>
        <dbReference type="ChEBI" id="CHEBI:136572"/>
        <dbReference type="ChEBI" id="CHEBI:456216"/>
        <dbReference type="EC" id="6.3.2.17"/>
    </reaction>
</comment>
<dbReference type="GO" id="GO:0046656">
    <property type="term" value="P:folic acid biosynthetic process"/>
    <property type="evidence" value="ECO:0007669"/>
    <property type="project" value="UniProtKB-KW"/>
</dbReference>
<evidence type="ECO:0000256" key="18">
    <source>
        <dbReference type="ARBA" id="ARBA00032510"/>
    </source>
</evidence>
<proteinExistence type="inferred from homology"/>
<dbReference type="GO" id="GO:0008841">
    <property type="term" value="F:dihydrofolate synthase activity"/>
    <property type="evidence" value="ECO:0007669"/>
    <property type="project" value="UniProtKB-EC"/>
</dbReference>
<reference evidence="27" key="1">
    <citation type="submission" date="2016-10" db="EMBL/GenBank/DDBJ databases">
        <authorList>
            <person name="Varghese N."/>
            <person name="Submissions S."/>
        </authorList>
    </citation>
    <scope>NUCLEOTIDE SEQUENCE [LARGE SCALE GENOMIC DNA]</scope>
    <source>
        <strain evidence="27">JCM 14963</strain>
    </source>
</reference>
<dbReference type="STRING" id="472181.SAMN05216271_0717"/>
<comment type="cofactor">
    <cofactor evidence="1">
        <name>Mg(2+)</name>
        <dbReference type="ChEBI" id="CHEBI:18420"/>
    </cofactor>
</comment>
<dbReference type="GO" id="GO:0004326">
    <property type="term" value="F:tetrahydrofolylpolyglutamate synthase activity"/>
    <property type="evidence" value="ECO:0007669"/>
    <property type="project" value="UniProtKB-EC"/>
</dbReference>
<keyword evidence="14" id="KW-0460">Magnesium</keyword>
<feature type="domain" description="Mur ligase C-terminal" evidence="24">
    <location>
        <begin position="286"/>
        <end position="408"/>
    </location>
</feature>
<dbReference type="NCBIfam" id="NF008101">
    <property type="entry name" value="PRK10846.1"/>
    <property type="match status" value="1"/>
</dbReference>
<dbReference type="FunFam" id="3.40.1190.10:FF:000004">
    <property type="entry name" value="Dihydrofolate synthase/folylpolyglutamate synthase"/>
    <property type="match status" value="1"/>
</dbReference>
<evidence type="ECO:0000256" key="19">
    <source>
        <dbReference type="ARBA" id="ARBA00047493"/>
    </source>
</evidence>
<keyword evidence="10 23" id="KW-0436">Ligase</keyword>
<evidence type="ECO:0000256" key="9">
    <source>
        <dbReference type="ARBA" id="ARBA00019357"/>
    </source>
</evidence>
<evidence type="ECO:0000256" key="3">
    <source>
        <dbReference type="ARBA" id="ARBA00004799"/>
    </source>
</evidence>
<evidence type="ECO:0000256" key="23">
    <source>
        <dbReference type="PIRNR" id="PIRNR001563"/>
    </source>
</evidence>
<evidence type="ECO:0000256" key="22">
    <source>
        <dbReference type="ARBA" id="ARBA00049161"/>
    </source>
</evidence>
<dbReference type="Pfam" id="PF02875">
    <property type="entry name" value="Mur_ligase_C"/>
    <property type="match status" value="1"/>
</dbReference>
<comment type="function">
    <text evidence="2">Functions in two distinct reactions of the de novo folate biosynthetic pathway. Catalyzes the addition of a glutamate residue to dihydropteroate (7,8-dihydropteroate or H2Pte) to form dihydrofolate (7,8-dihydrofolate monoglutamate or H2Pte-Glu). Also catalyzes successive additions of L-glutamate to tetrahydrofolate or 10-formyltetrahydrofolate or 5,10-methylenetetrahydrofolate, leading to folylpolyglutamate derivatives.</text>
</comment>
<sequence>MSQRSLAQWLTRLEGLHPSEIDMGLARVRQVAERLELLQPAPIVFTVTGTNGKGSTCAALDSLLRVSGQQTGCYTSPHLLHYNERVRINGQMVSDEALCEAFAAVDQARGDVTLTYFEFGTLAALWLFKAARLDAVVLEVGLGGRLDAVNVVDADVAIVTSIGLDHQEYLGNTLESVGFEKAGILRSRRPVISGEQHLPSSFKQKVAELDCELLVRGVDFGWQPEGEDGWCAFARVDGQACDYHDLPPVSLPRDNLAVALQAFLQAGFRLPEPKVRQALAAATAPGRLEVRRVSWRGQPRQVCLDVGHNPHAATFMANALAASKRERVAVFGLLTDKDLAGVHLPLQGMFSRWYVAPLDSPRSRPAAELAEHLSERGEQVKACSSIAEALRCALDETASETEIVIFGSFFCVAAAILWLSETSGELIDG</sequence>
<dbReference type="SUPFAM" id="SSF53623">
    <property type="entry name" value="MurD-like peptide ligases, catalytic domain"/>
    <property type="match status" value="1"/>
</dbReference>
<dbReference type="InterPro" id="IPR036615">
    <property type="entry name" value="Mur_ligase_C_dom_sf"/>
</dbReference>
<dbReference type="Pfam" id="PF08245">
    <property type="entry name" value="Mur_ligase_M"/>
    <property type="match status" value="1"/>
</dbReference>
<dbReference type="SUPFAM" id="SSF53244">
    <property type="entry name" value="MurD-like peptide ligases, peptide-binding domain"/>
    <property type="match status" value="1"/>
</dbReference>
<evidence type="ECO:0000256" key="8">
    <source>
        <dbReference type="ARBA" id="ARBA00013025"/>
    </source>
</evidence>
<evidence type="ECO:0000259" key="24">
    <source>
        <dbReference type="Pfam" id="PF02875"/>
    </source>
</evidence>
<comment type="catalytic activity">
    <reaction evidence="19">
        <text>(6S)-5,6,7,8-tetrahydrofolyl-(gamma-L-Glu)(n) + L-glutamate + ATP = (6S)-5,6,7,8-tetrahydrofolyl-(gamma-L-Glu)(n+1) + ADP + phosphate + H(+)</text>
        <dbReference type="Rhea" id="RHEA:10580"/>
        <dbReference type="Rhea" id="RHEA-COMP:14738"/>
        <dbReference type="Rhea" id="RHEA-COMP:14740"/>
        <dbReference type="ChEBI" id="CHEBI:15378"/>
        <dbReference type="ChEBI" id="CHEBI:29985"/>
        <dbReference type="ChEBI" id="CHEBI:30616"/>
        <dbReference type="ChEBI" id="CHEBI:43474"/>
        <dbReference type="ChEBI" id="CHEBI:141005"/>
        <dbReference type="ChEBI" id="CHEBI:456216"/>
        <dbReference type="EC" id="6.3.2.17"/>
    </reaction>
</comment>
<dbReference type="GO" id="GO:0046654">
    <property type="term" value="P:tetrahydrofolate biosynthetic process"/>
    <property type="evidence" value="ECO:0007669"/>
    <property type="project" value="UniProtKB-UniPathway"/>
</dbReference>
<dbReference type="RefSeq" id="WP_092283905.1">
    <property type="nucleotide sequence ID" value="NZ_LT629763.1"/>
</dbReference>
<dbReference type="Gene3D" id="3.90.190.20">
    <property type="entry name" value="Mur ligase, C-terminal domain"/>
    <property type="match status" value="1"/>
</dbReference>
<evidence type="ECO:0000256" key="14">
    <source>
        <dbReference type="ARBA" id="ARBA00022842"/>
    </source>
</evidence>
<dbReference type="OrthoDB" id="9809356at2"/>
<dbReference type="InterPro" id="IPR018109">
    <property type="entry name" value="Folylpolyglutamate_synth_CS"/>
</dbReference>
<comment type="pathway">
    <text evidence="3">Cofactor biosynthesis; tetrahydrofolate biosynthesis; 7,8-dihydrofolate from 2-amino-4-hydroxy-6-hydroxymethyl-7,8-dihydropteridine diphosphate and 4-aminobenzoate: step 2/2.</text>
</comment>
<accession>A0A1H1MX51</accession>
<evidence type="ECO:0000256" key="1">
    <source>
        <dbReference type="ARBA" id="ARBA00001946"/>
    </source>
</evidence>
<evidence type="ECO:0000256" key="11">
    <source>
        <dbReference type="ARBA" id="ARBA00022723"/>
    </source>
</evidence>
<evidence type="ECO:0000256" key="5">
    <source>
        <dbReference type="ARBA" id="ARBA00008276"/>
    </source>
</evidence>
<comment type="similarity">
    <text evidence="5 23">Belongs to the folylpolyglutamate synthase family.</text>
</comment>
<keyword evidence="15" id="KW-0289">Folate biosynthesis</keyword>
<evidence type="ECO:0000256" key="6">
    <source>
        <dbReference type="ARBA" id="ARBA00011245"/>
    </source>
</evidence>
<protein>
    <recommendedName>
        <fullName evidence="9">Dihydrofolate synthase/folylpolyglutamate synthase</fullName>
        <ecNumber evidence="7">6.3.2.12</ecNumber>
        <ecNumber evidence="8">6.3.2.17</ecNumber>
    </recommendedName>
    <alternativeName>
        <fullName evidence="18">Folylpoly-gamma-glutamate synthetase-dihydrofolate synthetase</fullName>
    </alternativeName>
    <alternativeName>
        <fullName evidence="16">Folylpolyglutamate synthetase</fullName>
    </alternativeName>
    <alternativeName>
        <fullName evidence="17">Tetrahydrofolylpolyglutamate synthase</fullName>
    </alternativeName>
</protein>
<comment type="pathway">
    <text evidence="4">Cofactor biosynthesis; tetrahydrofolylpolyglutamate biosynthesis.</text>
</comment>
<dbReference type="PIRSF" id="PIRSF001563">
    <property type="entry name" value="Folylpolyglu_synth"/>
    <property type="match status" value="1"/>
</dbReference>
<dbReference type="Gene3D" id="3.40.1190.10">
    <property type="entry name" value="Mur-like, catalytic domain"/>
    <property type="match status" value="1"/>
</dbReference>
<organism evidence="26 27">
    <name type="scientific">Halopseudomonas sabulinigri</name>
    <dbReference type="NCBI Taxonomy" id="472181"/>
    <lineage>
        <taxon>Bacteria</taxon>
        <taxon>Pseudomonadati</taxon>
        <taxon>Pseudomonadota</taxon>
        <taxon>Gammaproteobacteria</taxon>
        <taxon>Pseudomonadales</taxon>
        <taxon>Pseudomonadaceae</taxon>
        <taxon>Halopseudomonas</taxon>
    </lineage>
</organism>
<dbReference type="GO" id="GO:0005737">
    <property type="term" value="C:cytoplasm"/>
    <property type="evidence" value="ECO:0007669"/>
    <property type="project" value="TreeGrafter"/>
</dbReference>
<evidence type="ECO:0000256" key="4">
    <source>
        <dbReference type="ARBA" id="ARBA00005150"/>
    </source>
</evidence>
<dbReference type="InterPro" id="IPR001645">
    <property type="entry name" value="Folylpolyglutamate_synth"/>
</dbReference>
<dbReference type="EC" id="6.3.2.17" evidence="8"/>
<keyword evidence="13 23" id="KW-0067">ATP-binding</keyword>
<dbReference type="AlphaFoldDB" id="A0A1H1MX51"/>
<evidence type="ECO:0000313" key="27">
    <source>
        <dbReference type="Proteomes" id="UP000243413"/>
    </source>
</evidence>
<dbReference type="EC" id="6.3.2.12" evidence="7"/>
<dbReference type="UniPathway" id="UPA00077">
    <property type="reaction ID" value="UER00157"/>
</dbReference>
<comment type="catalytic activity">
    <reaction evidence="22">
        <text>7,8-dihydropteroate + L-glutamate + ATP = 7,8-dihydrofolate + ADP + phosphate + H(+)</text>
        <dbReference type="Rhea" id="RHEA:23584"/>
        <dbReference type="ChEBI" id="CHEBI:15378"/>
        <dbReference type="ChEBI" id="CHEBI:17839"/>
        <dbReference type="ChEBI" id="CHEBI:29985"/>
        <dbReference type="ChEBI" id="CHEBI:30616"/>
        <dbReference type="ChEBI" id="CHEBI:43474"/>
        <dbReference type="ChEBI" id="CHEBI:57451"/>
        <dbReference type="ChEBI" id="CHEBI:456216"/>
        <dbReference type="EC" id="6.3.2.12"/>
    </reaction>
</comment>
<evidence type="ECO:0000256" key="2">
    <source>
        <dbReference type="ARBA" id="ARBA00002714"/>
    </source>
</evidence>
<evidence type="ECO:0000313" key="26">
    <source>
        <dbReference type="EMBL" id="SDR91260.1"/>
    </source>
</evidence>
<dbReference type="Proteomes" id="UP000243413">
    <property type="component" value="Chromosome I"/>
</dbReference>
<evidence type="ECO:0000256" key="10">
    <source>
        <dbReference type="ARBA" id="ARBA00022598"/>
    </source>
</evidence>
<dbReference type="InterPro" id="IPR013221">
    <property type="entry name" value="Mur_ligase_cen"/>
</dbReference>